<keyword evidence="6 7" id="KW-0808">Transferase</keyword>
<dbReference type="Gene3D" id="1.10.246.230">
    <property type="match status" value="1"/>
</dbReference>
<sequence>MFDPLKFAYPSKRIPVYAKNGMVATTNPLASEIGIEILKKGGNAVDAAVAVAASLTVLEPTSNGIGGDAFAILYKDGKLYGLNSSGYAPKNLTSELMKEKGFERIPPYGWESVTVPGAPAAWATLSDRFGVLPFEDLIEPTIKYASEGFPVSPITAKSWQNAFKRYKKELKGEIFKNWFEVFAPNGNAPDVGEIWKSTYHAETLKSIADTKAKSFYSGELAQKILSFSKKTGGYFCQEDLEKFEPIWVEPLSVNYRGFDIWELPPNGQGIIVLMALNILKGFEMKCKEDPESYHKQIEALKLAFSDGLKYITDIEDMKVPVESLLSEEYAKQRRNLIGEYALLPQAGNPYSGGTVYFATADKDGNMVSYIQSNYMGFGSGIVIPKTGISLQNRGTSFSLIEKDHNCLKPLKRPYHTIIPGFITKDKKAIGPFGVMGGYMQPQGHIQFLNNFIDFHLNPQAALDAPRWQWVKDKEIIVEKEFPRHILESLADKGHQIEVSLNSSNFGRGQFIYRTEDGVLTGGTEPRADSNISCF</sequence>
<dbReference type="GO" id="GO:0006751">
    <property type="term" value="P:glutathione catabolic process"/>
    <property type="evidence" value="ECO:0007669"/>
    <property type="project" value="UniProtKB-UniRule"/>
</dbReference>
<feature type="active site" description="Nucleophile" evidence="4">
    <location>
        <position position="354"/>
    </location>
</feature>
<dbReference type="InterPro" id="IPR052896">
    <property type="entry name" value="GGT-like_enzyme"/>
</dbReference>
<organism evidence="7 8">
    <name type="scientific">Petrotoga olearia DSM 13574</name>
    <dbReference type="NCBI Taxonomy" id="1122955"/>
    <lineage>
        <taxon>Bacteria</taxon>
        <taxon>Thermotogati</taxon>
        <taxon>Thermotogota</taxon>
        <taxon>Thermotogae</taxon>
        <taxon>Petrotogales</taxon>
        <taxon>Petrotogaceae</taxon>
        <taxon>Petrotoga</taxon>
    </lineage>
</organism>
<dbReference type="AlphaFoldDB" id="A0A2K1P3B0"/>
<comment type="caution">
    <text evidence="7">The sequence shown here is derived from an EMBL/GenBank/DDBJ whole genome shotgun (WGS) entry which is preliminary data.</text>
</comment>
<dbReference type="InterPro" id="IPR043137">
    <property type="entry name" value="GGT_ssub_C"/>
</dbReference>
<dbReference type="Proteomes" id="UP000236434">
    <property type="component" value="Unassembled WGS sequence"/>
</dbReference>
<dbReference type="Gene3D" id="3.60.20.40">
    <property type="match status" value="1"/>
</dbReference>
<name>A0A2K1P3B0_9BACT</name>
<evidence type="ECO:0000256" key="1">
    <source>
        <dbReference type="ARBA" id="ARBA00001049"/>
    </source>
</evidence>
<dbReference type="EMBL" id="AZRL01000006">
    <property type="protein sequence ID" value="PNR97262.1"/>
    <property type="molecule type" value="Genomic_DNA"/>
</dbReference>
<accession>A0A2K1P3B0</accession>
<dbReference type="PANTHER" id="PTHR43881">
    <property type="entry name" value="GAMMA-GLUTAMYLTRANSPEPTIDASE (AFU_ORTHOLOGUE AFUA_4G13580)"/>
    <property type="match status" value="1"/>
</dbReference>
<dbReference type="EC" id="3.4.19.13" evidence="6"/>
<evidence type="ECO:0000256" key="5">
    <source>
        <dbReference type="PIRSR" id="PIRSR600101-2"/>
    </source>
</evidence>
<comment type="catalytic activity">
    <reaction evidence="1 6">
        <text>an S-substituted glutathione + H2O = an S-substituted L-cysteinylglycine + L-glutamate</text>
        <dbReference type="Rhea" id="RHEA:59468"/>
        <dbReference type="ChEBI" id="CHEBI:15377"/>
        <dbReference type="ChEBI" id="CHEBI:29985"/>
        <dbReference type="ChEBI" id="CHEBI:90779"/>
        <dbReference type="ChEBI" id="CHEBI:143103"/>
        <dbReference type="EC" id="3.4.19.13"/>
    </reaction>
</comment>
<evidence type="ECO:0000256" key="4">
    <source>
        <dbReference type="PIRSR" id="PIRSR600101-1"/>
    </source>
</evidence>
<gene>
    <name evidence="7" type="ORF">X929_03370</name>
</gene>
<comment type="catalytic activity">
    <reaction evidence="3 6">
        <text>an N-terminal (5-L-glutamyl)-[peptide] + an alpha-amino acid = 5-L-glutamyl amino acid + an N-terminal L-alpha-aminoacyl-[peptide]</text>
        <dbReference type="Rhea" id="RHEA:23904"/>
        <dbReference type="Rhea" id="RHEA-COMP:9780"/>
        <dbReference type="Rhea" id="RHEA-COMP:9795"/>
        <dbReference type="ChEBI" id="CHEBI:77644"/>
        <dbReference type="ChEBI" id="CHEBI:78597"/>
        <dbReference type="ChEBI" id="CHEBI:78599"/>
        <dbReference type="ChEBI" id="CHEBI:78608"/>
        <dbReference type="EC" id="2.3.2.2"/>
    </reaction>
</comment>
<dbReference type="NCBIfam" id="TIGR00066">
    <property type="entry name" value="g_glut_trans"/>
    <property type="match status" value="1"/>
</dbReference>
<proteinExistence type="inferred from homology"/>
<keyword evidence="6" id="KW-0378">Hydrolase</keyword>
<dbReference type="PRINTS" id="PR01210">
    <property type="entry name" value="GGTRANSPTASE"/>
</dbReference>
<comment type="pathway">
    <text evidence="6">Sulfur metabolism; glutathione metabolism.</text>
</comment>
<evidence type="ECO:0000313" key="8">
    <source>
        <dbReference type="Proteomes" id="UP000236434"/>
    </source>
</evidence>
<dbReference type="OrthoDB" id="9781342at2"/>
<dbReference type="SUPFAM" id="SSF56235">
    <property type="entry name" value="N-terminal nucleophile aminohydrolases (Ntn hydrolases)"/>
    <property type="match status" value="1"/>
</dbReference>
<dbReference type="PANTHER" id="PTHR43881:SF1">
    <property type="entry name" value="GAMMA-GLUTAMYLTRANSPEPTIDASE (AFU_ORTHOLOGUE AFUA_4G13580)"/>
    <property type="match status" value="1"/>
</dbReference>
<dbReference type="Pfam" id="PF01019">
    <property type="entry name" value="G_glu_transpept"/>
    <property type="match status" value="1"/>
</dbReference>
<reference evidence="7 8" key="1">
    <citation type="submission" date="2013-12" db="EMBL/GenBank/DDBJ databases">
        <title>Comparative genomics of Petrotoga isolates.</title>
        <authorList>
            <person name="Nesbo C.L."/>
            <person name="Charchuk R."/>
            <person name="Chow K."/>
        </authorList>
    </citation>
    <scope>NUCLEOTIDE SEQUENCE [LARGE SCALE GENOMIC DNA]</scope>
    <source>
        <strain evidence="7 8">DSM 13574</strain>
    </source>
</reference>
<keyword evidence="6" id="KW-0317">Glutathione biosynthesis</keyword>
<comment type="catalytic activity">
    <reaction evidence="2 6">
        <text>glutathione + H2O = L-cysteinylglycine + L-glutamate</text>
        <dbReference type="Rhea" id="RHEA:28807"/>
        <dbReference type="ChEBI" id="CHEBI:15377"/>
        <dbReference type="ChEBI" id="CHEBI:29985"/>
        <dbReference type="ChEBI" id="CHEBI:57925"/>
        <dbReference type="ChEBI" id="CHEBI:61694"/>
        <dbReference type="EC" id="3.4.19.13"/>
    </reaction>
</comment>
<dbReference type="GO" id="GO:0103068">
    <property type="term" value="F:leukotriene C4 gamma-glutamyl transferase activity"/>
    <property type="evidence" value="ECO:0007669"/>
    <property type="project" value="UniProtKB-EC"/>
</dbReference>
<evidence type="ECO:0000256" key="6">
    <source>
        <dbReference type="RuleBase" id="RU368036"/>
    </source>
</evidence>
<dbReference type="RefSeq" id="WP_103066625.1">
    <property type="nucleotide sequence ID" value="NZ_AZRL01000006.1"/>
</dbReference>
<comment type="PTM">
    <text evidence="6">Cleaved by autocatalysis into a large and a small subunit.</text>
</comment>
<dbReference type="InterPro" id="IPR029055">
    <property type="entry name" value="Ntn_hydrolases_N"/>
</dbReference>
<comment type="subunit">
    <text evidence="6">This enzyme consists of two polypeptide chains, which are synthesized in precursor form from a single polypeptide.</text>
</comment>
<feature type="binding site" evidence="5">
    <location>
        <position position="437"/>
    </location>
    <ligand>
        <name>L-glutamate</name>
        <dbReference type="ChEBI" id="CHEBI:29985"/>
    </ligand>
</feature>
<dbReference type="UniPathway" id="UPA00204"/>
<dbReference type="InterPro" id="IPR000101">
    <property type="entry name" value="GGT_peptidase"/>
</dbReference>
<keyword evidence="6" id="KW-0865">Zymogen</keyword>
<dbReference type="GO" id="GO:0036374">
    <property type="term" value="F:glutathione hydrolase activity"/>
    <property type="evidence" value="ECO:0007669"/>
    <property type="project" value="UniProtKB-UniRule"/>
</dbReference>
<comment type="similarity">
    <text evidence="6">Belongs to the gamma-glutamyltransferase family.</text>
</comment>
<keyword evidence="6" id="KW-0012">Acyltransferase</keyword>
<evidence type="ECO:0000256" key="3">
    <source>
        <dbReference type="ARBA" id="ARBA00047417"/>
    </source>
</evidence>
<evidence type="ECO:0000256" key="2">
    <source>
        <dbReference type="ARBA" id="ARBA00001089"/>
    </source>
</evidence>
<protein>
    <recommendedName>
        <fullName evidence="6">Glutathione hydrolase proenzyme</fullName>
        <ecNumber evidence="6">2.3.2.2</ecNumber>
        <ecNumber evidence="6">3.4.19.13</ecNumber>
    </recommendedName>
    <component>
        <recommendedName>
            <fullName evidence="6">Glutathione hydrolase large chain</fullName>
        </recommendedName>
    </component>
    <component>
        <recommendedName>
            <fullName evidence="6">Glutathione hydrolase small chain</fullName>
        </recommendedName>
    </component>
</protein>
<dbReference type="EC" id="2.3.2.2" evidence="6"/>
<evidence type="ECO:0000313" key="7">
    <source>
        <dbReference type="EMBL" id="PNR97262.1"/>
    </source>
</evidence>
<dbReference type="GO" id="GO:0006750">
    <property type="term" value="P:glutathione biosynthetic process"/>
    <property type="evidence" value="ECO:0007669"/>
    <property type="project" value="UniProtKB-KW"/>
</dbReference>